<protein>
    <submittedName>
        <fullName evidence="2">Protein HUA2-like 2</fullName>
    </submittedName>
</protein>
<evidence type="ECO:0000256" key="1">
    <source>
        <dbReference type="SAM" id="SignalP"/>
    </source>
</evidence>
<proteinExistence type="predicted"/>
<dbReference type="EMBL" id="QGNW01000077">
    <property type="protein sequence ID" value="RVX01198.1"/>
    <property type="molecule type" value="Genomic_DNA"/>
</dbReference>
<feature type="signal peptide" evidence="1">
    <location>
        <begin position="1"/>
        <end position="27"/>
    </location>
</feature>
<evidence type="ECO:0000313" key="2">
    <source>
        <dbReference type="EMBL" id="RVX01198.1"/>
    </source>
</evidence>
<reference evidence="2 3" key="1">
    <citation type="journal article" date="2018" name="PLoS Genet.">
        <title>Population sequencing reveals clonal diversity and ancestral inbreeding in the grapevine cultivar Chardonnay.</title>
        <authorList>
            <person name="Roach M.J."/>
            <person name="Johnson D.L."/>
            <person name="Bohlmann J."/>
            <person name="van Vuuren H.J."/>
            <person name="Jones S.J."/>
            <person name="Pretorius I.S."/>
            <person name="Schmidt S.A."/>
            <person name="Borneman A.R."/>
        </authorList>
    </citation>
    <scope>NUCLEOTIDE SEQUENCE [LARGE SCALE GENOMIC DNA]</scope>
    <source>
        <strain evidence="3">cv. Chardonnay</strain>
        <tissue evidence="2">Leaf</tissue>
    </source>
</reference>
<accession>A0A438IWU8</accession>
<feature type="chain" id="PRO_5019411762" evidence="1">
    <location>
        <begin position="28"/>
        <end position="175"/>
    </location>
</feature>
<dbReference type="PANTHER" id="PTHR12550:SF49">
    <property type="entry name" value="PROTEIN HUA2-LIKE 2-RELATED"/>
    <property type="match status" value="1"/>
</dbReference>
<dbReference type="Proteomes" id="UP000288805">
    <property type="component" value="Unassembled WGS sequence"/>
</dbReference>
<keyword evidence="1" id="KW-0732">Signal</keyword>
<sequence length="175" mass="19949">MKLSIINFSSCFLLFVTLLAHPCICLAGGRPEADYIEDITRVILMRFSHKLLHVDKNLIAMDYHLEEMEEIFPWMMDSISNDVHMVGIYGLGGIDPWNEDEDWFFDDEDSDTEEKQESLLTKRQGKGADFVRAVQEIVDSYEELKKQDQVDDFNSANDVAVTNSENLVDSSSNSG</sequence>
<dbReference type="PANTHER" id="PTHR12550">
    <property type="entry name" value="HEPATOMA-DERIVED GROWTH FACTOR-RELATED"/>
    <property type="match status" value="1"/>
</dbReference>
<name>A0A438IWU8_VITVI</name>
<evidence type="ECO:0000313" key="3">
    <source>
        <dbReference type="Proteomes" id="UP000288805"/>
    </source>
</evidence>
<comment type="caution">
    <text evidence="2">The sequence shown here is derived from an EMBL/GenBank/DDBJ whole genome shotgun (WGS) entry which is preliminary data.</text>
</comment>
<dbReference type="AlphaFoldDB" id="A0A438IWU8"/>
<gene>
    <name evidence="2" type="primary">HULK2</name>
    <name evidence="2" type="ORF">CK203_036099</name>
</gene>
<organism evidence="2 3">
    <name type="scientific">Vitis vinifera</name>
    <name type="common">Grape</name>
    <dbReference type="NCBI Taxonomy" id="29760"/>
    <lineage>
        <taxon>Eukaryota</taxon>
        <taxon>Viridiplantae</taxon>
        <taxon>Streptophyta</taxon>
        <taxon>Embryophyta</taxon>
        <taxon>Tracheophyta</taxon>
        <taxon>Spermatophyta</taxon>
        <taxon>Magnoliopsida</taxon>
        <taxon>eudicotyledons</taxon>
        <taxon>Gunneridae</taxon>
        <taxon>Pentapetalae</taxon>
        <taxon>rosids</taxon>
        <taxon>Vitales</taxon>
        <taxon>Vitaceae</taxon>
        <taxon>Viteae</taxon>
        <taxon>Vitis</taxon>
    </lineage>
</organism>